<gene>
    <name evidence="1" type="ORF">AN484_08500</name>
</gene>
<proteinExistence type="predicted"/>
<sequence length="76" mass="9145">MEWSQNFYLGTHSHYQNITPHAASQRVRTQKKENFFNFFLIFLKLAPINSKFCDSAMITQMNILSILIQRFYFTFE</sequence>
<dbReference type="AlphaFoldDB" id="A0A1B7X455"/>
<reference evidence="1 2" key="1">
    <citation type="submission" date="2015-09" db="EMBL/GenBank/DDBJ databases">
        <title>Aphanizomenon flos-aquae WA102.</title>
        <authorList>
            <person name="Driscoll C."/>
        </authorList>
    </citation>
    <scope>NUCLEOTIDE SEQUENCE [LARGE SCALE GENOMIC DNA]</scope>
    <source>
        <strain evidence="1">WA102</strain>
    </source>
</reference>
<name>A0A1B7X455_APHFL</name>
<comment type="caution">
    <text evidence="1">The sequence shown here is derived from an EMBL/GenBank/DDBJ whole genome shotgun (WGS) entry which is preliminary data.</text>
</comment>
<evidence type="ECO:0000313" key="1">
    <source>
        <dbReference type="EMBL" id="OBQ44145.1"/>
    </source>
</evidence>
<accession>A0A1B7X455</accession>
<dbReference type="Proteomes" id="UP000092093">
    <property type="component" value="Unassembled WGS sequence"/>
</dbReference>
<organism evidence="1 2">
    <name type="scientific">Aphanizomenon flos-aquae WA102</name>
    <dbReference type="NCBI Taxonomy" id="1710896"/>
    <lineage>
        <taxon>Bacteria</taxon>
        <taxon>Bacillati</taxon>
        <taxon>Cyanobacteriota</taxon>
        <taxon>Cyanophyceae</taxon>
        <taxon>Nostocales</taxon>
        <taxon>Aphanizomenonaceae</taxon>
        <taxon>Aphanizomenon</taxon>
    </lineage>
</organism>
<dbReference type="EMBL" id="LJOW01000030">
    <property type="protein sequence ID" value="OBQ44145.1"/>
    <property type="molecule type" value="Genomic_DNA"/>
</dbReference>
<protein>
    <submittedName>
        <fullName evidence="1">Uncharacterized protein</fullName>
    </submittedName>
</protein>
<evidence type="ECO:0000313" key="2">
    <source>
        <dbReference type="Proteomes" id="UP000092093"/>
    </source>
</evidence>